<dbReference type="SUPFAM" id="SSF56281">
    <property type="entry name" value="Metallo-hydrolase/oxidoreductase"/>
    <property type="match status" value="1"/>
</dbReference>
<dbReference type="InterPro" id="IPR036866">
    <property type="entry name" value="RibonucZ/Hydroxyglut_hydro"/>
</dbReference>
<protein>
    <submittedName>
        <fullName evidence="1">Uncharacterized protein</fullName>
    </submittedName>
</protein>
<evidence type="ECO:0000313" key="1">
    <source>
        <dbReference type="EMBL" id="QPL54152.1"/>
    </source>
</evidence>
<dbReference type="Proteomes" id="UP000594435">
    <property type="component" value="Chromosome 1"/>
</dbReference>
<reference evidence="1 2" key="1">
    <citation type="submission" date="2020-11" db="EMBL/GenBank/DDBJ databases">
        <title>Complete and Circularized Genome Assembly of a human isolate of Vibrio navarrensis biotype pommerensis with MiSeq and MinION Sequence Data.</title>
        <authorList>
            <person name="Schwartz K."/>
            <person name="Borowiak M."/>
            <person name="Deneke C."/>
            <person name="Balau V."/>
            <person name="Metelmann C."/>
            <person name="Strauch E."/>
        </authorList>
    </citation>
    <scope>NUCLEOTIDE SEQUENCE [LARGE SCALE GENOMIC DNA]</scope>
    <source>
        <strain evidence="1 2">20-VB00237</strain>
    </source>
</reference>
<gene>
    <name evidence="1" type="ORF">I3X05_03030</name>
</gene>
<evidence type="ECO:0000313" key="2">
    <source>
        <dbReference type="Proteomes" id="UP000594435"/>
    </source>
</evidence>
<proteinExistence type="predicted"/>
<dbReference type="AlphaFoldDB" id="A0AAJ4ICJ6"/>
<dbReference type="EMBL" id="CP065217">
    <property type="protein sequence ID" value="QPL54152.1"/>
    <property type="molecule type" value="Genomic_DNA"/>
</dbReference>
<sequence>MFDSPAGENLLFVTTTPVHLDPFATRASIELLVALEPNFMYLTHHGPVQSTAANVRLLLASLDSFVAIAEQHASPLEGRHQCIAAAMLEWLTAQLATINPLADLQQARAWLATDADFNTQELKVKLDKSKLL</sequence>
<dbReference type="RefSeq" id="WP_052702553.1">
    <property type="nucleotide sequence ID" value="NZ_CP065217.1"/>
</dbReference>
<name>A0AAJ4ICJ6_9VIBR</name>
<organism evidence="1 2">
    <name type="scientific">Vibrio navarrensis</name>
    <dbReference type="NCBI Taxonomy" id="29495"/>
    <lineage>
        <taxon>Bacteria</taxon>
        <taxon>Pseudomonadati</taxon>
        <taxon>Pseudomonadota</taxon>
        <taxon>Gammaproteobacteria</taxon>
        <taxon>Vibrionales</taxon>
        <taxon>Vibrionaceae</taxon>
        <taxon>Vibrio</taxon>
    </lineage>
</organism>
<accession>A0AAJ4ICJ6</accession>